<evidence type="ECO:0000259" key="5">
    <source>
        <dbReference type="Pfam" id="PF00561"/>
    </source>
</evidence>
<dbReference type="STRING" id="1210089.GCA_001613165_06684"/>
<evidence type="ECO:0000256" key="4">
    <source>
        <dbReference type="SAM" id="Phobius"/>
    </source>
</evidence>
<dbReference type="GO" id="GO:0016787">
    <property type="term" value="F:hydrolase activity"/>
    <property type="evidence" value="ECO:0007669"/>
    <property type="project" value="UniProtKB-KW"/>
</dbReference>
<accession>A0A370HFM5</accession>
<proteinExistence type="inferred from homology"/>
<keyword evidence="7" id="KW-1185">Reference proteome</keyword>
<dbReference type="PANTHER" id="PTHR43248:SF29">
    <property type="entry name" value="TRIPEPTIDYL AMINOPEPTIDASE"/>
    <property type="match status" value="1"/>
</dbReference>
<dbReference type="Gene3D" id="3.40.50.1820">
    <property type="entry name" value="alpha/beta hydrolase"/>
    <property type="match status" value="1"/>
</dbReference>
<keyword evidence="3 6" id="KW-0378">Hydrolase</keyword>
<dbReference type="SUPFAM" id="SSF53474">
    <property type="entry name" value="alpha/beta-Hydrolases"/>
    <property type="match status" value="1"/>
</dbReference>
<evidence type="ECO:0000256" key="2">
    <source>
        <dbReference type="ARBA" id="ARBA00022729"/>
    </source>
</evidence>
<dbReference type="InterPro" id="IPR029058">
    <property type="entry name" value="AB_hydrolase_fold"/>
</dbReference>
<keyword evidence="2" id="KW-0732">Signal</keyword>
<name>A0A370HFM5_9NOCA</name>
<comment type="similarity">
    <text evidence="1">Belongs to the peptidase S33 family.</text>
</comment>
<dbReference type="Pfam" id="PF00561">
    <property type="entry name" value="Abhydrolase_1"/>
    <property type="match status" value="1"/>
</dbReference>
<reference evidence="6 7" key="1">
    <citation type="submission" date="2018-07" db="EMBL/GenBank/DDBJ databases">
        <title>Genomic Encyclopedia of Type Strains, Phase IV (KMG-IV): sequencing the most valuable type-strain genomes for metagenomic binning, comparative biology and taxonomic classification.</title>
        <authorList>
            <person name="Goeker M."/>
        </authorList>
    </citation>
    <scope>NUCLEOTIDE SEQUENCE [LARGE SCALE GENOMIC DNA]</scope>
    <source>
        <strain evidence="6 7">DSM 44952</strain>
    </source>
</reference>
<keyword evidence="4" id="KW-1133">Transmembrane helix</keyword>
<evidence type="ECO:0000313" key="6">
    <source>
        <dbReference type="EMBL" id="RDI55596.1"/>
    </source>
</evidence>
<dbReference type="InterPro" id="IPR051601">
    <property type="entry name" value="Serine_prot/Carboxylest_S33"/>
</dbReference>
<dbReference type="AlphaFoldDB" id="A0A370HFM5"/>
<dbReference type="RefSeq" id="WP_084520274.1">
    <property type="nucleotide sequence ID" value="NZ_QQAZ01000001.1"/>
</dbReference>
<dbReference type="EMBL" id="QQAZ01000001">
    <property type="protein sequence ID" value="RDI55596.1"/>
    <property type="molecule type" value="Genomic_DNA"/>
</dbReference>
<dbReference type="Proteomes" id="UP000255355">
    <property type="component" value="Unassembled WGS sequence"/>
</dbReference>
<feature type="domain" description="AB hydrolase-1" evidence="5">
    <location>
        <begin position="110"/>
        <end position="491"/>
    </location>
</feature>
<protein>
    <submittedName>
        <fullName evidence="6">Alpha/beta hydrolase family protein</fullName>
    </submittedName>
</protein>
<evidence type="ECO:0000256" key="3">
    <source>
        <dbReference type="ARBA" id="ARBA00022801"/>
    </source>
</evidence>
<gene>
    <name evidence="6" type="ORF">DFR68_101430</name>
</gene>
<evidence type="ECO:0000313" key="7">
    <source>
        <dbReference type="Proteomes" id="UP000255355"/>
    </source>
</evidence>
<dbReference type="OrthoDB" id="3252468at2"/>
<dbReference type="InterPro" id="IPR000073">
    <property type="entry name" value="AB_hydrolase_1"/>
</dbReference>
<feature type="transmembrane region" description="Helical" evidence="4">
    <location>
        <begin position="21"/>
        <end position="40"/>
    </location>
</feature>
<evidence type="ECO:0000256" key="1">
    <source>
        <dbReference type="ARBA" id="ARBA00010088"/>
    </source>
</evidence>
<keyword evidence="4" id="KW-0472">Membrane</keyword>
<comment type="caution">
    <text evidence="6">The sequence shown here is derived from an EMBL/GenBank/DDBJ whole genome shotgun (WGS) entry which is preliminary data.</text>
</comment>
<organism evidence="6 7">
    <name type="scientific">Nocardia mexicana</name>
    <dbReference type="NCBI Taxonomy" id="279262"/>
    <lineage>
        <taxon>Bacteria</taxon>
        <taxon>Bacillati</taxon>
        <taxon>Actinomycetota</taxon>
        <taxon>Actinomycetes</taxon>
        <taxon>Mycobacteriales</taxon>
        <taxon>Nocardiaceae</taxon>
        <taxon>Nocardia</taxon>
    </lineage>
</organism>
<dbReference type="PROSITE" id="PS51257">
    <property type="entry name" value="PROKAR_LIPOPROTEIN"/>
    <property type="match status" value="1"/>
</dbReference>
<keyword evidence="4" id="KW-0812">Transmembrane</keyword>
<sequence>MVEQTARGFGRSRAFSLGRTGVLAAVLLLTATACGLLPVVQPPDFYPAELARFYTQKPHWGSCERMDEPQIGPEARCARILAPLDYDHPAGRTVELAVSRKQAAGVRVGALLFNPGGPGSRGLSLVDSVDGTPLAQSFDRIGFDPRGVGASLPRVSCGDPKDYFDPFAPRFDTSPEGIAEYEQMNRTQAAQCEKHSGADLLAHVGTREVVRDMDIIRAVTGDRRMNYIGYSYGTRLGWAYAERYPHRVRAMVLDGAVAPQENTFTRTLNQESAFQKAFDSFAMECARRSDCPLGTDPTQAPARLRELTVPLQTEPMRSPRDPAAELFYTDVYNRTAVALYKSESWDGLIAALRALRDRNPDPMLDLADHLGSDPNPELVASDDAYNAITCVDQPPITDRAENDRLEVEVRRAAPFEDDGRGTGHAPLDLCAFWPVPPTGRPHTLNIPDLPTVLVVSTTYDPATPHQAGIDLARQLRARLITYQGTRHTIALLDKSKCVDQPVIDYLVTLRLPAQDVVC</sequence>
<dbReference type="PANTHER" id="PTHR43248">
    <property type="entry name" value="2-SUCCINYL-6-HYDROXY-2,4-CYCLOHEXADIENE-1-CARBOXYLATE SYNTHASE"/>
    <property type="match status" value="1"/>
</dbReference>